<dbReference type="RefSeq" id="WP_075103967.1">
    <property type="nucleotide sequence ID" value="NZ_MSJM01000001.1"/>
</dbReference>
<keyword evidence="3" id="KW-1185">Reference proteome</keyword>
<reference evidence="3" key="1">
    <citation type="submission" date="2016-12" db="EMBL/GenBank/DDBJ databases">
        <authorList>
            <person name="Gulvik C.A."/>
        </authorList>
    </citation>
    <scope>NUCLEOTIDE SEQUENCE [LARGE SCALE GENOMIC DNA]</scope>
    <source>
        <strain evidence="3">NED12-00049-6B</strain>
    </source>
</reference>
<gene>
    <name evidence="2" type="ORF">BU202_01175</name>
</gene>
<dbReference type="Pfam" id="PF25509">
    <property type="entry name" value="DUF7916"/>
    <property type="match status" value="1"/>
</dbReference>
<proteinExistence type="predicted"/>
<dbReference type="AlphaFoldDB" id="A0A1Q8EAV7"/>
<dbReference type="InterPro" id="IPR011060">
    <property type="entry name" value="RibuloseP-bd_barrel"/>
</dbReference>
<dbReference type="SUPFAM" id="SSF51366">
    <property type="entry name" value="Ribulose-phoshate binding barrel"/>
    <property type="match status" value="1"/>
</dbReference>
<protein>
    <submittedName>
        <fullName evidence="2">PEP phosphonomutase</fullName>
    </submittedName>
</protein>
<organism evidence="2 3">
    <name type="scientific">Streptococcus cuniculi</name>
    <dbReference type="NCBI Taxonomy" id="1432788"/>
    <lineage>
        <taxon>Bacteria</taxon>
        <taxon>Bacillati</taxon>
        <taxon>Bacillota</taxon>
        <taxon>Bacilli</taxon>
        <taxon>Lactobacillales</taxon>
        <taxon>Streptococcaceae</taxon>
        <taxon>Streptococcus</taxon>
    </lineage>
</organism>
<evidence type="ECO:0000313" key="2">
    <source>
        <dbReference type="EMBL" id="OLF48924.1"/>
    </source>
</evidence>
<dbReference type="OrthoDB" id="5581965at2"/>
<evidence type="ECO:0000259" key="1">
    <source>
        <dbReference type="Pfam" id="PF25509"/>
    </source>
</evidence>
<dbReference type="EMBL" id="MSJM01000001">
    <property type="protein sequence ID" value="OLF48924.1"/>
    <property type="molecule type" value="Genomic_DNA"/>
</dbReference>
<dbReference type="InterPro" id="IPR057238">
    <property type="entry name" value="DUF7916"/>
</dbReference>
<accession>A0A1Q8EAV7</accession>
<feature type="domain" description="DUF7916" evidence="1">
    <location>
        <begin position="6"/>
        <end position="299"/>
    </location>
</feature>
<evidence type="ECO:0000313" key="3">
    <source>
        <dbReference type="Proteomes" id="UP000186890"/>
    </source>
</evidence>
<comment type="caution">
    <text evidence="2">The sequence shown here is derived from an EMBL/GenBank/DDBJ whole genome shotgun (WGS) entry which is preliminary data.</text>
</comment>
<name>A0A1Q8EAV7_9STRE</name>
<dbReference type="Proteomes" id="UP000186890">
    <property type="component" value="Unassembled WGS sequence"/>
</dbReference>
<sequence length="299" mass="31923">MVKRILDCTSSDFLSYDRKQLKQAIQAGEGRTICSEMVAPRPTCGGNLTNAEIARAFGADLMLLNGFDCFHPVVYGIEGESKEVISKLKELVGRPIGANLEPIDADVAMLEGRISLEEGRICSVETLQAANELGLDFICLTGNPGTGVSNKQIAHYIRVAREHFDGLIIAGKMHGAGANEPVSNLDIMKEFIDAGADVVLVPAVGTVPGFTDEELVKIVQFAHAHGALVMSAIGTSQESATERVIEDLAIRNKVAGVDIQHIGDAGYGGLANVENIFAMSVAVRGRRHTINRVATSVNR</sequence>